<dbReference type="InterPro" id="IPR036390">
    <property type="entry name" value="WH_DNA-bd_sf"/>
</dbReference>
<keyword evidence="2" id="KW-0805">Transcription regulation</keyword>
<dbReference type="RefSeq" id="WP_203948880.1">
    <property type="nucleotide sequence ID" value="NZ_BOOR01000071.1"/>
</dbReference>
<dbReference type="AlphaFoldDB" id="A0A8J3Y0W8"/>
<dbReference type="Proteomes" id="UP000605992">
    <property type="component" value="Unassembled WGS sequence"/>
</dbReference>
<dbReference type="GO" id="GO:0003700">
    <property type="term" value="F:DNA-binding transcription factor activity"/>
    <property type="evidence" value="ECO:0007669"/>
    <property type="project" value="InterPro"/>
</dbReference>
<evidence type="ECO:0000313" key="7">
    <source>
        <dbReference type="Proteomes" id="UP000605992"/>
    </source>
</evidence>
<evidence type="ECO:0000256" key="2">
    <source>
        <dbReference type="ARBA" id="ARBA00023015"/>
    </source>
</evidence>
<evidence type="ECO:0000256" key="1">
    <source>
        <dbReference type="ARBA" id="ARBA00009437"/>
    </source>
</evidence>
<accession>A0A8J3Y0W8</accession>
<dbReference type="GO" id="GO:0003677">
    <property type="term" value="F:DNA binding"/>
    <property type="evidence" value="ECO:0007669"/>
    <property type="project" value="UniProtKB-KW"/>
</dbReference>
<dbReference type="InterPro" id="IPR005119">
    <property type="entry name" value="LysR_subst-bd"/>
</dbReference>
<keyword evidence="7" id="KW-1185">Reference proteome</keyword>
<keyword evidence="4" id="KW-0804">Transcription</keyword>
<evidence type="ECO:0000259" key="5">
    <source>
        <dbReference type="PROSITE" id="PS50931"/>
    </source>
</evidence>
<dbReference type="InterPro" id="IPR000847">
    <property type="entry name" value="LysR_HTH_N"/>
</dbReference>
<dbReference type="Gene3D" id="1.10.10.10">
    <property type="entry name" value="Winged helix-like DNA-binding domain superfamily/Winged helix DNA-binding domain"/>
    <property type="match status" value="1"/>
</dbReference>
<dbReference type="Gene3D" id="3.40.190.10">
    <property type="entry name" value="Periplasmic binding protein-like II"/>
    <property type="match status" value="2"/>
</dbReference>
<dbReference type="InterPro" id="IPR050389">
    <property type="entry name" value="LysR-type_TF"/>
</dbReference>
<dbReference type="InterPro" id="IPR036388">
    <property type="entry name" value="WH-like_DNA-bd_sf"/>
</dbReference>
<dbReference type="SUPFAM" id="SSF46785">
    <property type="entry name" value="Winged helix' DNA-binding domain"/>
    <property type="match status" value="1"/>
</dbReference>
<protein>
    <submittedName>
        <fullName evidence="6">LysR family transcriptional regulator</fullName>
    </submittedName>
</protein>
<gene>
    <name evidence="6" type="ORF">Pth03_71790</name>
</gene>
<comment type="similarity">
    <text evidence="1">Belongs to the LysR transcriptional regulatory family.</text>
</comment>
<evidence type="ECO:0000256" key="4">
    <source>
        <dbReference type="ARBA" id="ARBA00023163"/>
    </source>
</evidence>
<dbReference type="PANTHER" id="PTHR30118:SF15">
    <property type="entry name" value="TRANSCRIPTIONAL REGULATORY PROTEIN"/>
    <property type="match status" value="1"/>
</dbReference>
<proteinExistence type="inferred from homology"/>
<dbReference type="CDD" id="cd08460">
    <property type="entry name" value="PBP2_DntR_like_1"/>
    <property type="match status" value="1"/>
</dbReference>
<feature type="domain" description="HTH lysR-type" evidence="5">
    <location>
        <begin position="4"/>
        <end position="61"/>
    </location>
</feature>
<organism evidence="6 7">
    <name type="scientific">Planotetraspora thailandica</name>
    <dbReference type="NCBI Taxonomy" id="487172"/>
    <lineage>
        <taxon>Bacteria</taxon>
        <taxon>Bacillati</taxon>
        <taxon>Actinomycetota</taxon>
        <taxon>Actinomycetes</taxon>
        <taxon>Streptosporangiales</taxon>
        <taxon>Streptosporangiaceae</taxon>
        <taxon>Planotetraspora</taxon>
    </lineage>
</organism>
<dbReference type="Pfam" id="PF03466">
    <property type="entry name" value="LysR_substrate"/>
    <property type="match status" value="1"/>
</dbReference>
<comment type="caution">
    <text evidence="6">The sequence shown here is derived from an EMBL/GenBank/DDBJ whole genome shotgun (WGS) entry which is preliminary data.</text>
</comment>
<dbReference type="Pfam" id="PF00126">
    <property type="entry name" value="HTH_1"/>
    <property type="match status" value="1"/>
</dbReference>
<keyword evidence="3" id="KW-0238">DNA-binding</keyword>
<sequence>MDQLDLNLLIALDALLEENSVTAAAGRLHLSVPAMSRTLGRIRKTLGDPVLVRAGREMVPTPRALALRSRVHAVVEEAQALFSREAVPDPGALNRSFVLLAHDEIVHGVGPRLLARVREEAPGVALRFMAEAPTETAGLRHGDVALEIGEIGDAPPETTVEPLMRDRLVAVVRPGHALADGRMTARRFAAARHLSVSRRGRLEGPVDTALAARGLTRVVAASVPTFAAALFVVLGTDLVGMVPETLCRGSVAALGLTAFDIPADVPDIQISQAWHPRYDRDGAHAWLRERVREAVTQTRDGR</sequence>
<reference evidence="6" key="1">
    <citation type="submission" date="2021-01" db="EMBL/GenBank/DDBJ databases">
        <title>Whole genome shotgun sequence of Planotetraspora thailandica NBRC 104271.</title>
        <authorList>
            <person name="Komaki H."/>
            <person name="Tamura T."/>
        </authorList>
    </citation>
    <scope>NUCLEOTIDE SEQUENCE</scope>
    <source>
        <strain evidence="6">NBRC 104271</strain>
    </source>
</reference>
<dbReference type="SUPFAM" id="SSF53850">
    <property type="entry name" value="Periplasmic binding protein-like II"/>
    <property type="match status" value="1"/>
</dbReference>
<dbReference type="PROSITE" id="PS50931">
    <property type="entry name" value="HTH_LYSR"/>
    <property type="match status" value="1"/>
</dbReference>
<name>A0A8J3Y0W8_9ACTN</name>
<dbReference type="EMBL" id="BOOR01000071">
    <property type="protein sequence ID" value="GII58790.1"/>
    <property type="molecule type" value="Genomic_DNA"/>
</dbReference>
<evidence type="ECO:0000313" key="6">
    <source>
        <dbReference type="EMBL" id="GII58790.1"/>
    </source>
</evidence>
<evidence type="ECO:0000256" key="3">
    <source>
        <dbReference type="ARBA" id="ARBA00023125"/>
    </source>
</evidence>
<dbReference type="PANTHER" id="PTHR30118">
    <property type="entry name" value="HTH-TYPE TRANSCRIPTIONAL REGULATOR LEUO-RELATED"/>
    <property type="match status" value="1"/>
</dbReference>